<dbReference type="InterPro" id="IPR046357">
    <property type="entry name" value="PPIase_dom_sf"/>
</dbReference>
<dbReference type="AlphaFoldDB" id="A0A383AR46"/>
<feature type="non-terminal residue" evidence="1">
    <location>
        <position position="32"/>
    </location>
</feature>
<dbReference type="Gene3D" id="3.10.50.40">
    <property type="match status" value="1"/>
</dbReference>
<reference evidence="1" key="1">
    <citation type="submission" date="2018-05" db="EMBL/GenBank/DDBJ databases">
        <authorList>
            <person name="Lanie J.A."/>
            <person name="Ng W.-L."/>
            <person name="Kazmierczak K.M."/>
            <person name="Andrzejewski T.M."/>
            <person name="Davidsen T.M."/>
            <person name="Wayne K.J."/>
            <person name="Tettelin H."/>
            <person name="Glass J.I."/>
            <person name="Rusch D."/>
            <person name="Podicherti R."/>
            <person name="Tsui H.-C.T."/>
            <person name="Winkler M.E."/>
        </authorList>
    </citation>
    <scope>NUCLEOTIDE SEQUENCE</scope>
</reference>
<protein>
    <recommendedName>
        <fullName evidence="2">PPIase FKBP-type domain-containing protein</fullName>
    </recommendedName>
</protein>
<dbReference type="SUPFAM" id="SSF54534">
    <property type="entry name" value="FKBP-like"/>
    <property type="match status" value="1"/>
</dbReference>
<evidence type="ECO:0000313" key="1">
    <source>
        <dbReference type="EMBL" id="SVE09685.1"/>
    </source>
</evidence>
<dbReference type="GO" id="GO:0003755">
    <property type="term" value="F:peptidyl-prolyl cis-trans isomerase activity"/>
    <property type="evidence" value="ECO:0007669"/>
    <property type="project" value="InterPro"/>
</dbReference>
<name>A0A383AR46_9ZZZZ</name>
<dbReference type="EMBL" id="UINC01193867">
    <property type="protein sequence ID" value="SVE09685.1"/>
    <property type="molecule type" value="Genomic_DNA"/>
</dbReference>
<proteinExistence type="predicted"/>
<sequence>MSDIPGTGKQIKNHYKILVHYKGTLEDGTEFD</sequence>
<organism evidence="1">
    <name type="scientific">marine metagenome</name>
    <dbReference type="NCBI Taxonomy" id="408172"/>
    <lineage>
        <taxon>unclassified sequences</taxon>
        <taxon>metagenomes</taxon>
        <taxon>ecological metagenomes</taxon>
    </lineage>
</organism>
<accession>A0A383AR46</accession>
<evidence type="ECO:0008006" key="2">
    <source>
        <dbReference type="Google" id="ProtNLM"/>
    </source>
</evidence>
<gene>
    <name evidence="1" type="ORF">METZ01_LOCUS462539</name>
</gene>